<dbReference type="KEGG" id="aten:116302470"/>
<protein>
    <submittedName>
        <fullName evidence="2">Uncharacterized protein LOC116302470</fullName>
    </submittedName>
</protein>
<proteinExistence type="predicted"/>
<keyword evidence="1" id="KW-1185">Reference proteome</keyword>
<dbReference type="Proteomes" id="UP000515163">
    <property type="component" value="Unplaced"/>
</dbReference>
<sequence>MNLSQDNQNSVILIAESTFRSFPPNCLIRGENDALSIAPSSVATVISSDVEFSNFPKCSVVQSVGNVEDIRRQICSKPLVLTVSCCKHVPQGQRLNSRGEYLSFRDKEWWLMSDNSPWMNPYTNPVWGTGTTSLYGDEWISPRFVVIVDTTNPVIRQKLNEGFDRVSSLMAQQKNFALEFDFNPMILEWWKNQGPSRYDQIECLTLTAVTGATFTVTNSTPIRHCFDCHTVWCVCWPAYCLIAIPYKIWRNLMNGIHDVIVKMTGNVVVAHPNSHGYGLETFFRTPIKNTQPGILQTSERTAVDCGIESVQAKSMLGNPRMRVS</sequence>
<organism evidence="1 2">
    <name type="scientific">Actinia tenebrosa</name>
    <name type="common">Australian red waratah sea anemone</name>
    <dbReference type="NCBI Taxonomy" id="6105"/>
    <lineage>
        <taxon>Eukaryota</taxon>
        <taxon>Metazoa</taxon>
        <taxon>Cnidaria</taxon>
        <taxon>Anthozoa</taxon>
        <taxon>Hexacorallia</taxon>
        <taxon>Actiniaria</taxon>
        <taxon>Actiniidae</taxon>
        <taxon>Actinia</taxon>
    </lineage>
</organism>
<name>A0A6P8IKY9_ACTTE</name>
<evidence type="ECO:0000313" key="2">
    <source>
        <dbReference type="RefSeq" id="XP_031567626.1"/>
    </source>
</evidence>
<gene>
    <name evidence="2" type="primary">LOC116302470</name>
</gene>
<dbReference type="AlphaFoldDB" id="A0A6P8IKY9"/>
<dbReference type="OrthoDB" id="5945807at2759"/>
<reference evidence="2" key="1">
    <citation type="submission" date="2025-08" db="UniProtKB">
        <authorList>
            <consortium name="RefSeq"/>
        </authorList>
    </citation>
    <scope>IDENTIFICATION</scope>
    <source>
        <tissue evidence="2">Tentacle</tissue>
    </source>
</reference>
<accession>A0A6P8IKY9</accession>
<dbReference type="RefSeq" id="XP_031567626.1">
    <property type="nucleotide sequence ID" value="XM_031711766.1"/>
</dbReference>
<dbReference type="InParanoid" id="A0A6P8IKY9"/>
<dbReference type="GeneID" id="116302470"/>
<evidence type="ECO:0000313" key="1">
    <source>
        <dbReference type="Proteomes" id="UP000515163"/>
    </source>
</evidence>